<feature type="region of interest" description="Disordered" evidence="2">
    <location>
        <begin position="54"/>
        <end position="90"/>
    </location>
</feature>
<feature type="region of interest" description="Disordered" evidence="2">
    <location>
        <begin position="114"/>
        <end position="134"/>
    </location>
</feature>
<name>A0A7R9B0M8_TIMSH</name>
<evidence type="ECO:0000256" key="1">
    <source>
        <dbReference type="ARBA" id="ARBA00022737"/>
    </source>
</evidence>
<dbReference type="AlphaFoldDB" id="A0A7R9B0M8"/>
<evidence type="ECO:0000256" key="2">
    <source>
        <dbReference type="SAM" id="MobiDB-lite"/>
    </source>
</evidence>
<keyword evidence="1" id="KW-0677">Repeat</keyword>
<accession>A0A7R9B0M8</accession>
<gene>
    <name evidence="3" type="ORF">TSIB3V08_LOCUS7363</name>
</gene>
<sequence length="160" mass="16913">MDGLLIRRSIFGLDRMDGAHGPLIEYHWLCSDSGGSLDTVAGERRERIRALRNSCRPSLPPTVPPRIGGSTSSTNSGSDGACCSGRPPTPPLHRFPSWESRIYQVAADGLQVAGPQQQADSANNNGRSAGAHGHSSAGYCDISVPVYATVKGVSFNYVSS</sequence>
<dbReference type="EMBL" id="OC003426">
    <property type="protein sequence ID" value="CAD7263283.1"/>
    <property type="molecule type" value="Genomic_DNA"/>
</dbReference>
<protein>
    <submittedName>
        <fullName evidence="3">Uncharacterized protein</fullName>
    </submittedName>
</protein>
<proteinExistence type="predicted"/>
<feature type="compositionally biased region" description="Polar residues" evidence="2">
    <location>
        <begin position="114"/>
        <end position="127"/>
    </location>
</feature>
<dbReference type="PANTHER" id="PTHR22903:SF8">
    <property type="entry name" value="MAX-1A"/>
    <property type="match status" value="1"/>
</dbReference>
<organism evidence="3">
    <name type="scientific">Timema shepardi</name>
    <name type="common">Walking stick</name>
    <dbReference type="NCBI Taxonomy" id="629360"/>
    <lineage>
        <taxon>Eukaryota</taxon>
        <taxon>Metazoa</taxon>
        <taxon>Ecdysozoa</taxon>
        <taxon>Arthropoda</taxon>
        <taxon>Hexapoda</taxon>
        <taxon>Insecta</taxon>
        <taxon>Pterygota</taxon>
        <taxon>Neoptera</taxon>
        <taxon>Polyneoptera</taxon>
        <taxon>Phasmatodea</taxon>
        <taxon>Timematodea</taxon>
        <taxon>Timematoidea</taxon>
        <taxon>Timematidae</taxon>
        <taxon>Timema</taxon>
    </lineage>
</organism>
<reference evidence="3" key="1">
    <citation type="submission" date="2020-11" db="EMBL/GenBank/DDBJ databases">
        <authorList>
            <person name="Tran Van P."/>
        </authorList>
    </citation>
    <scope>NUCLEOTIDE SEQUENCE</scope>
</reference>
<dbReference type="PANTHER" id="PTHR22903">
    <property type="entry name" value="PLEKHH PROTEIN"/>
    <property type="match status" value="1"/>
</dbReference>
<feature type="compositionally biased region" description="Low complexity" evidence="2">
    <location>
        <begin position="68"/>
        <end position="80"/>
    </location>
</feature>
<evidence type="ECO:0000313" key="3">
    <source>
        <dbReference type="EMBL" id="CAD7263283.1"/>
    </source>
</evidence>